<evidence type="ECO:0000256" key="4">
    <source>
        <dbReference type="ARBA" id="ARBA00022475"/>
    </source>
</evidence>
<evidence type="ECO:0000256" key="10">
    <source>
        <dbReference type="ARBA" id="ARBA00023136"/>
    </source>
</evidence>
<feature type="transmembrane region" description="Helical" evidence="14">
    <location>
        <begin position="76"/>
        <end position="94"/>
    </location>
</feature>
<dbReference type="PROSITE" id="PS00456">
    <property type="entry name" value="NA_SOLUT_SYMP_1"/>
    <property type="match status" value="1"/>
</dbReference>
<protein>
    <recommendedName>
        <fullName evidence="14">Sodium/proline symporter</fullName>
    </recommendedName>
    <alternativeName>
        <fullName evidence="14">Proline permease</fullName>
    </alternativeName>
</protein>
<evidence type="ECO:0000256" key="9">
    <source>
        <dbReference type="ARBA" id="ARBA00023065"/>
    </source>
</evidence>
<dbReference type="InterPro" id="IPR018212">
    <property type="entry name" value="Na/solute_symporter_CS"/>
</dbReference>
<dbReference type="CDD" id="cd11475">
    <property type="entry name" value="SLC5sbd_PutP"/>
    <property type="match status" value="1"/>
</dbReference>
<dbReference type="PANTHER" id="PTHR48086:SF3">
    <property type="entry name" value="SODIUM_PROLINE SYMPORTER"/>
    <property type="match status" value="1"/>
</dbReference>
<keyword evidence="14" id="KW-0997">Cell inner membrane</keyword>
<keyword evidence="11 14" id="KW-0739">Sodium transport</keyword>
<comment type="catalytic activity">
    <reaction evidence="12">
        <text>L-proline(in) + Na(+)(in) = L-proline(out) + Na(+)(out)</text>
        <dbReference type="Rhea" id="RHEA:28967"/>
        <dbReference type="ChEBI" id="CHEBI:29101"/>
        <dbReference type="ChEBI" id="CHEBI:60039"/>
    </reaction>
</comment>
<feature type="transmembrane region" description="Helical" evidence="14">
    <location>
        <begin position="238"/>
        <end position="255"/>
    </location>
</feature>
<organism evidence="15 16">
    <name type="scientific">SAR92 clade bacterium H455</name>
    <dbReference type="NCBI Taxonomy" id="2974818"/>
    <lineage>
        <taxon>Bacteria</taxon>
        <taxon>Pseudomonadati</taxon>
        <taxon>Pseudomonadota</taxon>
        <taxon>Gammaproteobacteria</taxon>
        <taxon>Cellvibrionales</taxon>
        <taxon>Porticoccaceae</taxon>
        <taxon>SAR92 clade</taxon>
    </lineage>
</organism>
<evidence type="ECO:0000313" key="16">
    <source>
        <dbReference type="Proteomes" id="UP001059934"/>
    </source>
</evidence>
<gene>
    <name evidence="15" type="primary">putP</name>
    <name evidence="15" type="ORF">NYF23_09470</name>
</gene>
<keyword evidence="10 14" id="KW-0472">Membrane</keyword>
<keyword evidence="7 14" id="KW-1133">Transmembrane helix</keyword>
<keyword evidence="6 14" id="KW-0769">Symport</keyword>
<dbReference type="InterPro" id="IPR038377">
    <property type="entry name" value="Na/Glc_symporter_sf"/>
</dbReference>
<evidence type="ECO:0000313" key="15">
    <source>
        <dbReference type="EMBL" id="UVW34251.1"/>
    </source>
</evidence>
<name>A0ABY5TMB8_9GAMM</name>
<feature type="transmembrane region" description="Helical" evidence="14">
    <location>
        <begin position="161"/>
        <end position="184"/>
    </location>
</feature>
<feature type="transmembrane region" description="Helical" evidence="14">
    <location>
        <begin position="313"/>
        <end position="337"/>
    </location>
</feature>
<evidence type="ECO:0000256" key="8">
    <source>
        <dbReference type="ARBA" id="ARBA00023053"/>
    </source>
</evidence>
<keyword evidence="4" id="KW-1003">Cell membrane</keyword>
<dbReference type="NCBIfam" id="TIGR02121">
    <property type="entry name" value="Na_Pro_sym"/>
    <property type="match status" value="1"/>
</dbReference>
<keyword evidence="9 14" id="KW-0406">Ion transport</keyword>
<feature type="transmembrane region" description="Helical" evidence="14">
    <location>
        <begin position="402"/>
        <end position="421"/>
    </location>
</feature>
<dbReference type="Pfam" id="PF00474">
    <property type="entry name" value="SSF"/>
    <property type="match status" value="1"/>
</dbReference>
<dbReference type="InterPro" id="IPR050277">
    <property type="entry name" value="Sodium:Solute_Symporter"/>
</dbReference>
<evidence type="ECO:0000256" key="3">
    <source>
        <dbReference type="ARBA" id="ARBA00022448"/>
    </source>
</evidence>
<feature type="transmembrane region" description="Helical" evidence="14">
    <location>
        <begin position="6"/>
        <end position="27"/>
    </location>
</feature>
<dbReference type="NCBIfam" id="TIGR00813">
    <property type="entry name" value="sss"/>
    <property type="match status" value="1"/>
</dbReference>
<evidence type="ECO:0000256" key="6">
    <source>
        <dbReference type="ARBA" id="ARBA00022847"/>
    </source>
</evidence>
<feature type="transmembrane region" description="Helical" evidence="14">
    <location>
        <begin position="124"/>
        <end position="149"/>
    </location>
</feature>
<dbReference type="PANTHER" id="PTHR48086">
    <property type="entry name" value="SODIUM/PROLINE SYMPORTER-RELATED"/>
    <property type="match status" value="1"/>
</dbReference>
<feature type="transmembrane region" description="Helical" evidence="14">
    <location>
        <begin position="275"/>
        <end position="301"/>
    </location>
</feature>
<feature type="transmembrane region" description="Helical" evidence="14">
    <location>
        <begin position="196"/>
        <end position="218"/>
    </location>
</feature>
<feature type="transmembrane region" description="Helical" evidence="14">
    <location>
        <begin position="428"/>
        <end position="447"/>
    </location>
</feature>
<dbReference type="InterPro" id="IPR001734">
    <property type="entry name" value="Na/solute_symporter"/>
</dbReference>
<dbReference type="PROSITE" id="PS50283">
    <property type="entry name" value="NA_SOLUT_SYMP_3"/>
    <property type="match status" value="1"/>
</dbReference>
<evidence type="ECO:0000256" key="2">
    <source>
        <dbReference type="ARBA" id="ARBA00006434"/>
    </source>
</evidence>
<keyword evidence="16" id="KW-1185">Reference proteome</keyword>
<keyword evidence="14" id="KW-0029">Amino-acid transport</keyword>
<sequence length="496" mass="52308">MSQLSLPTTIAFLLYVIIVLAIGIYAYSKTKDASDYFLGGRKLSPLVTAISAGASDMSGWILLGLPGYAYLAGLEAAWITLGLTIGVAANWMLVAKRLRIYTAMVDDAVTIPAYLQRRFGDSKVWLKSIAAISILLFFLFYVASGLIAGGKLFNVVFGLDYYIAVFVGVILILFYTLFGGFLAVSWTDVFQGSLMLIALVAVPILVAGNLGSASAVVARIDGANPELLNMLTDAAGEPLGWLTIIGLLGWGLGYFGQPHILARFKAIRSADETGVATVIGVSWASFGYLMAILVGFCGIAYLNEPLADPEKVFITLTSLVFHPLIAGILLAAILAAIMSTVDSQLLVCSAALAEDLYPLMVKRSLSAEARMKVGRIAVVVLAVIASALAMDPESKVLDVVSYAWAGLGASLGPAILISLYWRSMTSQGALAGVLVGAATVMVWSQLSGGLFDVYELVPGFILSSIAVVSVSLRSPAVSDAVGIQFDDMLTKLRGGA</sequence>
<feature type="transmembrane region" description="Helical" evidence="14">
    <location>
        <begin position="47"/>
        <end position="70"/>
    </location>
</feature>
<comment type="subcellular location">
    <subcellularLocation>
        <location evidence="14">Cell inner membrane</location>
        <topology evidence="14">Multi-pass membrane protein</topology>
    </subcellularLocation>
    <subcellularLocation>
        <location evidence="1">Cell membrane</location>
        <topology evidence="1">Multi-pass membrane protein</topology>
    </subcellularLocation>
</comment>
<evidence type="ECO:0000256" key="11">
    <source>
        <dbReference type="ARBA" id="ARBA00023201"/>
    </source>
</evidence>
<evidence type="ECO:0000256" key="5">
    <source>
        <dbReference type="ARBA" id="ARBA00022692"/>
    </source>
</evidence>
<evidence type="ECO:0000256" key="7">
    <source>
        <dbReference type="ARBA" id="ARBA00022989"/>
    </source>
</evidence>
<evidence type="ECO:0000256" key="1">
    <source>
        <dbReference type="ARBA" id="ARBA00004651"/>
    </source>
</evidence>
<keyword evidence="3 14" id="KW-0813">Transport</keyword>
<keyword evidence="8 14" id="KW-0915">Sodium</keyword>
<comment type="function">
    <text evidence="14">Catalyzes the sodium-dependent uptake of extracellular L-proline.</text>
</comment>
<dbReference type="InterPro" id="IPR011851">
    <property type="entry name" value="Na/Pro_symporter"/>
</dbReference>
<reference evidence="15" key="1">
    <citation type="submission" date="2022-08" db="EMBL/GenBank/DDBJ databases">
        <title>Catabolic pathway analysis in culturable SAR92 clade bacteria reveals their overlooked roles in DMSP degradation in coastal seas.</title>
        <authorList>
            <person name="He X."/>
            <person name="Zhang X."/>
            <person name="Zhang Y."/>
        </authorList>
    </citation>
    <scope>NUCLEOTIDE SEQUENCE</scope>
    <source>
        <strain evidence="15">H455</strain>
    </source>
</reference>
<accession>A0ABY5TMB8</accession>
<evidence type="ECO:0000256" key="14">
    <source>
        <dbReference type="RuleBase" id="RU366012"/>
    </source>
</evidence>
<evidence type="ECO:0000256" key="13">
    <source>
        <dbReference type="RuleBase" id="RU362091"/>
    </source>
</evidence>
<keyword evidence="5 14" id="KW-0812">Transmembrane</keyword>
<dbReference type="Gene3D" id="1.20.1730.10">
    <property type="entry name" value="Sodium/glucose cotransporter"/>
    <property type="match status" value="1"/>
</dbReference>
<evidence type="ECO:0000256" key="12">
    <source>
        <dbReference type="ARBA" id="ARBA00033708"/>
    </source>
</evidence>
<feature type="transmembrane region" description="Helical" evidence="14">
    <location>
        <begin position="373"/>
        <end position="390"/>
    </location>
</feature>
<comment type="similarity">
    <text evidence="2 13">Belongs to the sodium:solute symporter (SSF) (TC 2.A.21) family.</text>
</comment>
<dbReference type="EMBL" id="CP103416">
    <property type="protein sequence ID" value="UVW34251.1"/>
    <property type="molecule type" value="Genomic_DNA"/>
</dbReference>
<proteinExistence type="inferred from homology"/>
<dbReference type="Proteomes" id="UP001059934">
    <property type="component" value="Chromosome"/>
</dbReference>